<reference evidence="2" key="1">
    <citation type="journal article" date="2017" name="Nature">
        <title>The sunflower genome provides insights into oil metabolism, flowering and Asterid evolution.</title>
        <authorList>
            <person name="Badouin H."/>
            <person name="Gouzy J."/>
            <person name="Grassa C.J."/>
            <person name="Murat F."/>
            <person name="Staton S.E."/>
            <person name="Cottret L."/>
            <person name="Lelandais-Briere C."/>
            <person name="Owens G.L."/>
            <person name="Carrere S."/>
            <person name="Mayjonade B."/>
            <person name="Legrand L."/>
            <person name="Gill N."/>
            <person name="Kane N.C."/>
            <person name="Bowers J.E."/>
            <person name="Hubner S."/>
            <person name="Bellec A."/>
            <person name="Berard A."/>
            <person name="Berges H."/>
            <person name="Blanchet N."/>
            <person name="Boniface M.C."/>
            <person name="Brunel D."/>
            <person name="Catrice O."/>
            <person name="Chaidir N."/>
            <person name="Claudel C."/>
            <person name="Donnadieu C."/>
            <person name="Faraut T."/>
            <person name="Fievet G."/>
            <person name="Helmstetter N."/>
            <person name="King M."/>
            <person name="Knapp S.J."/>
            <person name="Lai Z."/>
            <person name="Le Paslier M.C."/>
            <person name="Lippi Y."/>
            <person name="Lorenzon L."/>
            <person name="Mandel J.R."/>
            <person name="Marage G."/>
            <person name="Marchand G."/>
            <person name="Marquand E."/>
            <person name="Bret-Mestries E."/>
            <person name="Morien E."/>
            <person name="Nambeesan S."/>
            <person name="Nguyen T."/>
            <person name="Pegot-Espagnet P."/>
            <person name="Pouilly N."/>
            <person name="Raftis F."/>
            <person name="Sallet E."/>
            <person name="Schiex T."/>
            <person name="Thomas J."/>
            <person name="Vandecasteele C."/>
            <person name="Vares D."/>
            <person name="Vear F."/>
            <person name="Vautrin S."/>
            <person name="Crespi M."/>
            <person name="Mangin B."/>
            <person name="Burke J.M."/>
            <person name="Salse J."/>
            <person name="Munos S."/>
            <person name="Vincourt P."/>
            <person name="Rieseberg L.H."/>
            <person name="Langlade N.B."/>
        </authorList>
    </citation>
    <scope>NUCLEOTIDE SEQUENCE</scope>
    <source>
        <tissue evidence="2">Leaves</tissue>
    </source>
</reference>
<evidence type="ECO:0000313" key="3">
    <source>
        <dbReference type="Proteomes" id="UP000215914"/>
    </source>
</evidence>
<name>A0A9K3HW73_HELAN</name>
<sequence>MKSPATVVESEDDRGVRLGFSSDSGSEFGSRLRSGSVWSEWSISDVVRVNSINSDNASQLSSVRVNTAGTGQTVRVTASVHMFGSSSARSTVRSGSSGFGSEFVEQYGSCQTQSNRANLGQTRSTQPVDSVKLWVNSVILIDGTARGFGK</sequence>
<protein>
    <submittedName>
        <fullName evidence="2">Uncharacterized protein</fullName>
    </submittedName>
</protein>
<organism evidence="2 3">
    <name type="scientific">Helianthus annuus</name>
    <name type="common">Common sunflower</name>
    <dbReference type="NCBI Taxonomy" id="4232"/>
    <lineage>
        <taxon>Eukaryota</taxon>
        <taxon>Viridiplantae</taxon>
        <taxon>Streptophyta</taxon>
        <taxon>Embryophyta</taxon>
        <taxon>Tracheophyta</taxon>
        <taxon>Spermatophyta</taxon>
        <taxon>Magnoliopsida</taxon>
        <taxon>eudicotyledons</taxon>
        <taxon>Gunneridae</taxon>
        <taxon>Pentapetalae</taxon>
        <taxon>asterids</taxon>
        <taxon>campanulids</taxon>
        <taxon>Asterales</taxon>
        <taxon>Asteraceae</taxon>
        <taxon>Asteroideae</taxon>
        <taxon>Heliantheae alliance</taxon>
        <taxon>Heliantheae</taxon>
        <taxon>Helianthus</taxon>
    </lineage>
</organism>
<dbReference type="Gramene" id="mRNA:HanXRQr2_Chr10g0431231">
    <property type="protein sequence ID" value="mRNA:HanXRQr2_Chr10g0431231"/>
    <property type="gene ID" value="HanXRQr2_Chr10g0431231"/>
</dbReference>
<dbReference type="AlphaFoldDB" id="A0A9K3HW73"/>
<dbReference type="EMBL" id="MNCJ02000325">
    <property type="protein sequence ID" value="KAF5785667.1"/>
    <property type="molecule type" value="Genomic_DNA"/>
</dbReference>
<proteinExistence type="predicted"/>
<gene>
    <name evidence="2" type="ORF">HanXRQr2_Chr10g0431231</name>
</gene>
<comment type="caution">
    <text evidence="2">The sequence shown here is derived from an EMBL/GenBank/DDBJ whole genome shotgun (WGS) entry which is preliminary data.</text>
</comment>
<reference evidence="2" key="2">
    <citation type="submission" date="2020-06" db="EMBL/GenBank/DDBJ databases">
        <title>Helianthus annuus Genome sequencing and assembly Release 2.</title>
        <authorList>
            <person name="Gouzy J."/>
            <person name="Langlade N."/>
            <person name="Munos S."/>
        </authorList>
    </citation>
    <scope>NUCLEOTIDE SEQUENCE</scope>
    <source>
        <tissue evidence="2">Leaves</tissue>
    </source>
</reference>
<feature type="region of interest" description="Disordered" evidence="1">
    <location>
        <begin position="1"/>
        <end position="27"/>
    </location>
</feature>
<keyword evidence="3" id="KW-1185">Reference proteome</keyword>
<dbReference type="Proteomes" id="UP000215914">
    <property type="component" value="Unassembled WGS sequence"/>
</dbReference>
<evidence type="ECO:0000313" key="2">
    <source>
        <dbReference type="EMBL" id="KAF5785667.1"/>
    </source>
</evidence>
<accession>A0A9K3HW73</accession>
<evidence type="ECO:0000256" key="1">
    <source>
        <dbReference type="SAM" id="MobiDB-lite"/>
    </source>
</evidence>